<dbReference type="Gene3D" id="1.10.510.10">
    <property type="entry name" value="Transferase(Phosphotransferase) domain 1"/>
    <property type="match status" value="1"/>
</dbReference>
<dbReference type="GO" id="GO:0004672">
    <property type="term" value="F:protein kinase activity"/>
    <property type="evidence" value="ECO:0007669"/>
    <property type="project" value="InterPro"/>
</dbReference>
<dbReference type="STRING" id="94130.A0A2Z6Q6V8"/>
<dbReference type="PANTHER" id="PTHR43628">
    <property type="entry name" value="ACTIVATOR OF C KINASE PROTEIN 1-RELATED"/>
    <property type="match status" value="1"/>
</dbReference>
<dbReference type="PRINTS" id="PR00109">
    <property type="entry name" value="TYRKINASE"/>
</dbReference>
<dbReference type="PANTHER" id="PTHR43628:SF1">
    <property type="entry name" value="CHITIN SYNTHASE REGULATORY FACTOR 2-RELATED"/>
    <property type="match status" value="1"/>
</dbReference>
<keyword evidence="3" id="KW-0418">Kinase</keyword>
<dbReference type="Gene3D" id="1.25.40.10">
    <property type="entry name" value="Tetratricopeptide repeat domain"/>
    <property type="match status" value="6"/>
</dbReference>
<reference evidence="2 4" key="1">
    <citation type="submission" date="2017-11" db="EMBL/GenBank/DDBJ databases">
        <title>The genome of Rhizophagus clarus HR1 reveals common genetic basis of auxotrophy among arbuscular mycorrhizal fungi.</title>
        <authorList>
            <person name="Kobayashi Y."/>
        </authorList>
    </citation>
    <scope>NUCLEOTIDE SEQUENCE [LARGE SCALE GENOMIC DNA]</scope>
    <source>
        <strain evidence="2 4">HR1</strain>
    </source>
</reference>
<dbReference type="SUPFAM" id="SSF81901">
    <property type="entry name" value="HCP-like"/>
    <property type="match status" value="4"/>
</dbReference>
<gene>
    <name evidence="3" type="ORF">RCL2_000190000</name>
    <name evidence="2" type="ORF">RclHR1_10710001</name>
</gene>
<dbReference type="InterPro" id="IPR006597">
    <property type="entry name" value="Sel1-like"/>
</dbReference>
<comment type="caution">
    <text evidence="2">The sequence shown here is derived from an EMBL/GenBank/DDBJ whole genome shotgun (WGS) entry which is preliminary data.</text>
</comment>
<protein>
    <submittedName>
        <fullName evidence="3">Kinase-like domain-containing protein</fullName>
    </submittedName>
</protein>
<dbReference type="OrthoDB" id="2380284at2759"/>
<dbReference type="SMART" id="SM00671">
    <property type="entry name" value="SEL1"/>
    <property type="match status" value="17"/>
</dbReference>
<organism evidence="2 4">
    <name type="scientific">Rhizophagus clarus</name>
    <dbReference type="NCBI Taxonomy" id="94130"/>
    <lineage>
        <taxon>Eukaryota</taxon>
        <taxon>Fungi</taxon>
        <taxon>Fungi incertae sedis</taxon>
        <taxon>Mucoromycota</taxon>
        <taxon>Glomeromycotina</taxon>
        <taxon>Glomeromycetes</taxon>
        <taxon>Glomerales</taxon>
        <taxon>Glomeraceae</taxon>
        <taxon>Rhizophagus</taxon>
    </lineage>
</organism>
<sequence length="1130" mass="130651">MSKTTEKDSNTDIDWLEKAISENYIKYYNYAEFTNEEEINSGSFGKVFRANRKDSDTVMALKYPFNLTTKEIINELKMQREVDYHANIIRFYGISKIENKYLLVMEYADCGSLQSYLKKNFNNLEWDDKYQLALQLANAVECLHNEGIIHCDLHAKNVLVHQNNIKLADFGLSRKIGDAYDSTDVLGVVPYVDPKFLDNVISKSQQYKLNTKSDVYSVGVLLWQISSGYRPFYDENVEYDAKLIMDIKKGQREKVIKDTPIEYSNLYKECWENDPNKRPTIHQVVKSLKKIIIGENNDKINSLENEEELPQETPSQSIITDLASMLSNNSELYLSKLIQDHLNNEYNLDILNQAEKLFLEIYDISDSTEILVDKLITLLIKTQDEGNTINETKYFINHCISLSNQTLNDTFKWLKENQTKLSHIFFLGFFYYSEFILEEENENKAFKLILKAANDNYPIAQVYLSIFYKCGIGTEVNYGLAFHRILDNESIFGQLCLGNYYENGMGTAKDLNKAFYWYQNAANNNNKTALYCLGSCYEFGKGVKKDENEAFKIYTELSKNENKYGNIQLAMCYYKGIGTKVNKLKSFELYKKTAEINNSMAQNNLGTLYENGEGTEKDLEKAIYWYNKAAESEYEIAQYNLGRCYRLGKGVGKDEIKAFECFKRSADKECLDAQFQLGHCYNYGIGIEINKIKAFEYYEKAAKKGHIIAQNNLGLSYEYGEGTEKDFENAIYWYNKAAENDCEVAQYNLGQLYRLGEGVEKDEIKAFECYKKSAEKECLDAQFQLGNCYYHGIGTEVDKTRAFEYYKNASKKRHIIAQNNLGLLYEYGEGIEKDLVKAIYWYNKAAENGNEAALYNIGQCYELGKGIEKDEIKAFEYYKKSAEKEYLEAQFQLGFCYDSGIGTEIIRTKASEFYKKAAEKGHCFAQNNLGYLYDCGQGVEKDRKKAIYWYQKAAINGNATALYNWSDENDFDVKFYLGYCYVNGIGTEINKEKGFELYNEASGKGNIDYNNEEIINDLDKVCYWYRKVAENDNKIALFKLGELYELGKENMIVMLYTTETNKFETTKPRPCHNFATYLWRLGYIYEHGIEIDNDKEKAFELYKMAAKGGNVDAQKYLASLYEKGEGTQKI</sequence>
<reference evidence="3" key="2">
    <citation type="submission" date="2019-10" db="EMBL/GenBank/DDBJ databases">
        <title>Conservation and host-specific expression of non-tandemly repeated heterogenous ribosome RNA gene in arbuscular mycorrhizal fungi.</title>
        <authorList>
            <person name="Maeda T."/>
            <person name="Kobayashi Y."/>
            <person name="Nakagawa T."/>
            <person name="Ezawa T."/>
            <person name="Yamaguchi K."/>
            <person name="Bino T."/>
            <person name="Nishimoto Y."/>
            <person name="Shigenobu S."/>
            <person name="Kawaguchi M."/>
        </authorList>
    </citation>
    <scope>NUCLEOTIDE SEQUENCE</scope>
    <source>
        <strain evidence="3">HR1</strain>
    </source>
</reference>
<dbReference type="InterPro" id="IPR001245">
    <property type="entry name" value="Ser-Thr/Tyr_kinase_cat_dom"/>
</dbReference>
<dbReference type="Proteomes" id="UP000247702">
    <property type="component" value="Unassembled WGS sequence"/>
</dbReference>
<dbReference type="Pfam" id="PF08238">
    <property type="entry name" value="Sel1"/>
    <property type="match status" value="18"/>
</dbReference>
<dbReference type="Proteomes" id="UP000615446">
    <property type="component" value="Unassembled WGS sequence"/>
</dbReference>
<dbReference type="InterPro" id="IPR000719">
    <property type="entry name" value="Prot_kinase_dom"/>
</dbReference>
<accession>A0A2Z6Q6V8</accession>
<feature type="domain" description="Protein kinase" evidence="1">
    <location>
        <begin position="33"/>
        <end position="292"/>
    </location>
</feature>
<dbReference type="EMBL" id="BLAL01000012">
    <property type="protein sequence ID" value="GES74419.1"/>
    <property type="molecule type" value="Genomic_DNA"/>
</dbReference>
<proteinExistence type="predicted"/>
<dbReference type="InterPro" id="IPR011990">
    <property type="entry name" value="TPR-like_helical_dom_sf"/>
</dbReference>
<dbReference type="AlphaFoldDB" id="A0A2Z6Q6V8"/>
<dbReference type="Pfam" id="PF00069">
    <property type="entry name" value="Pkinase"/>
    <property type="match status" value="1"/>
</dbReference>
<evidence type="ECO:0000259" key="1">
    <source>
        <dbReference type="PROSITE" id="PS50011"/>
    </source>
</evidence>
<dbReference type="InterPro" id="IPR011009">
    <property type="entry name" value="Kinase-like_dom_sf"/>
</dbReference>
<evidence type="ECO:0000313" key="2">
    <source>
        <dbReference type="EMBL" id="GBB84082.1"/>
    </source>
</evidence>
<dbReference type="PROSITE" id="PS50011">
    <property type="entry name" value="PROTEIN_KINASE_DOM"/>
    <property type="match status" value="1"/>
</dbReference>
<evidence type="ECO:0000313" key="3">
    <source>
        <dbReference type="EMBL" id="GES74419.1"/>
    </source>
</evidence>
<keyword evidence="3" id="KW-0808">Transferase</keyword>
<evidence type="ECO:0000313" key="4">
    <source>
        <dbReference type="Proteomes" id="UP000247702"/>
    </source>
</evidence>
<dbReference type="GO" id="GO:0005524">
    <property type="term" value="F:ATP binding"/>
    <property type="evidence" value="ECO:0007669"/>
    <property type="project" value="InterPro"/>
</dbReference>
<dbReference type="SUPFAM" id="SSF56112">
    <property type="entry name" value="Protein kinase-like (PK-like)"/>
    <property type="match status" value="1"/>
</dbReference>
<dbReference type="EMBL" id="BEXD01000082">
    <property type="protein sequence ID" value="GBB84082.1"/>
    <property type="molecule type" value="Genomic_DNA"/>
</dbReference>
<keyword evidence="4" id="KW-1185">Reference proteome</keyword>
<name>A0A2Z6Q6V8_9GLOM</name>
<dbReference type="InterPro" id="IPR052945">
    <property type="entry name" value="Mitotic_Regulator"/>
</dbReference>